<proteinExistence type="predicted"/>
<name>A0A835VKV7_VANPL</name>
<dbReference type="Proteomes" id="UP000636800">
    <property type="component" value="Chromosome 1"/>
</dbReference>
<dbReference type="Pfam" id="PF10173">
    <property type="entry name" value="Mit_KHE1"/>
    <property type="match status" value="1"/>
</dbReference>
<dbReference type="EMBL" id="JADCNM010000001">
    <property type="protein sequence ID" value="KAG0500633.1"/>
    <property type="molecule type" value="Genomic_DNA"/>
</dbReference>
<feature type="transmembrane region" description="Helical" evidence="1">
    <location>
        <begin position="150"/>
        <end position="172"/>
    </location>
</feature>
<evidence type="ECO:0000313" key="5">
    <source>
        <dbReference type="Proteomes" id="UP000639772"/>
    </source>
</evidence>
<dbReference type="Proteomes" id="UP000639772">
    <property type="component" value="Chromosome 1"/>
</dbReference>
<dbReference type="GO" id="GO:1902600">
    <property type="term" value="P:proton transmembrane transport"/>
    <property type="evidence" value="ECO:0007669"/>
    <property type="project" value="TreeGrafter"/>
</dbReference>
<dbReference type="GO" id="GO:0005743">
    <property type="term" value="C:mitochondrial inner membrane"/>
    <property type="evidence" value="ECO:0007669"/>
    <property type="project" value="TreeGrafter"/>
</dbReference>
<accession>A0A835VKV7</accession>
<dbReference type="AlphaFoldDB" id="A0A835VKV7"/>
<evidence type="ECO:0000256" key="1">
    <source>
        <dbReference type="SAM" id="Phobius"/>
    </source>
</evidence>
<dbReference type="PANTHER" id="PTHR28062">
    <property type="entry name" value="K+-H+ EXCHANGE-LIKE PROTEIN"/>
    <property type="match status" value="1"/>
</dbReference>
<organism evidence="3 5">
    <name type="scientific">Vanilla planifolia</name>
    <name type="common">Vanilla</name>
    <dbReference type="NCBI Taxonomy" id="51239"/>
    <lineage>
        <taxon>Eukaryota</taxon>
        <taxon>Viridiplantae</taxon>
        <taxon>Streptophyta</taxon>
        <taxon>Embryophyta</taxon>
        <taxon>Tracheophyta</taxon>
        <taxon>Spermatophyta</taxon>
        <taxon>Magnoliopsida</taxon>
        <taxon>Liliopsida</taxon>
        <taxon>Asparagales</taxon>
        <taxon>Orchidaceae</taxon>
        <taxon>Vanilloideae</taxon>
        <taxon>Vanilleae</taxon>
        <taxon>Vanilla</taxon>
    </lineage>
</organism>
<comment type="caution">
    <text evidence="3">The sequence shown here is derived from an EMBL/GenBank/DDBJ whole genome shotgun (WGS) entry which is preliminary data.</text>
</comment>
<sequence>MKARVVVFPIRGRNWCFSRSADPSAGPDASSPPQKLRDLITNITSSRRSAPENAEIVVDFVSDKMNRAWATLEKAPEGTFKSKLHSLGLRLLSRVKPSEVFLKSVSKDVTQVEIAYPVGLEPRLVRRRLRHIAMRGSTIHKKRLYGSVSLLPLTSFLTVLPLPNVPFFWILFRAYSNWKAMKGSERLLPLVSDCWGSNDESMHRVNATSWVLEPSEELHKVLTEWKSGGVRDCTISSICSTYNLDKNQVLKYKESL</sequence>
<dbReference type="OrthoDB" id="5562676at2759"/>
<evidence type="ECO:0000313" key="2">
    <source>
        <dbReference type="EMBL" id="KAG0496137.1"/>
    </source>
</evidence>
<keyword evidence="1" id="KW-0812">Transmembrane</keyword>
<dbReference type="InterPro" id="IPR018786">
    <property type="entry name" value="Mit_KHE1"/>
</dbReference>
<keyword evidence="1" id="KW-1133">Transmembrane helix</keyword>
<keyword evidence="4" id="KW-1185">Reference proteome</keyword>
<evidence type="ECO:0000313" key="3">
    <source>
        <dbReference type="EMBL" id="KAG0500633.1"/>
    </source>
</evidence>
<gene>
    <name evidence="3" type="ORF">HPP92_000705</name>
    <name evidence="2" type="ORF">HPP92_000828</name>
</gene>
<dbReference type="EMBL" id="JADCNL010000001">
    <property type="protein sequence ID" value="KAG0496137.1"/>
    <property type="molecule type" value="Genomic_DNA"/>
</dbReference>
<keyword evidence="1" id="KW-0472">Membrane</keyword>
<dbReference type="PANTHER" id="PTHR28062:SF1">
    <property type="entry name" value="TRANSMEMBRANE PROTEIN"/>
    <property type="match status" value="1"/>
</dbReference>
<evidence type="ECO:0000313" key="4">
    <source>
        <dbReference type="Proteomes" id="UP000636800"/>
    </source>
</evidence>
<dbReference type="GO" id="GO:0006813">
    <property type="term" value="P:potassium ion transport"/>
    <property type="evidence" value="ECO:0007669"/>
    <property type="project" value="TreeGrafter"/>
</dbReference>
<protein>
    <submittedName>
        <fullName evidence="3">Uncharacterized protein</fullName>
    </submittedName>
</protein>
<reference evidence="4 5" key="1">
    <citation type="journal article" date="2020" name="Nat. Food">
        <title>A phased Vanilla planifolia genome enables genetic improvement of flavour and production.</title>
        <authorList>
            <person name="Hasing T."/>
            <person name="Tang H."/>
            <person name="Brym M."/>
            <person name="Khazi F."/>
            <person name="Huang T."/>
            <person name="Chambers A.H."/>
        </authorList>
    </citation>
    <scope>NUCLEOTIDE SEQUENCE [LARGE SCALE GENOMIC DNA]</scope>
    <source>
        <tissue evidence="3">Leaf</tissue>
    </source>
</reference>